<reference evidence="2" key="1">
    <citation type="submission" date="2020-10" db="EMBL/GenBank/DDBJ databases">
        <authorList>
            <person name="Gilroy R."/>
        </authorList>
    </citation>
    <scope>NUCLEOTIDE SEQUENCE</scope>
    <source>
        <strain evidence="2">ChiHjej13B12-12457</strain>
    </source>
</reference>
<keyword evidence="1" id="KW-0732">Signal</keyword>
<feature type="signal peptide" evidence="1">
    <location>
        <begin position="1"/>
        <end position="19"/>
    </location>
</feature>
<feature type="chain" id="PRO_5038898327" evidence="1">
    <location>
        <begin position="20"/>
        <end position="206"/>
    </location>
</feature>
<sequence>MKKLIVFTASLMMALPVWAQLPSAEPDAAEPDSDKNPMSAVYKSYENKKGVSTVYISKEMFSLMSTIMSQTEGSGAADMLVGDVEDGNVDISKIFGFMDKLRGMYLMQTDEPKDAYSINWSVEQIINGKKNEYRELMRVSDGGDRIVFYYVTPDGKYVDEFLMLQAEVDDTGQPAVHSCTVIQFIAEGLTIQDIAALAAEMTKDSQ</sequence>
<protein>
    <submittedName>
        <fullName evidence="2">DUF4252 domain-containing protein</fullName>
    </submittedName>
</protein>
<evidence type="ECO:0000256" key="1">
    <source>
        <dbReference type="SAM" id="SignalP"/>
    </source>
</evidence>
<dbReference type="Proteomes" id="UP000886744">
    <property type="component" value="Unassembled WGS sequence"/>
</dbReference>
<evidence type="ECO:0000313" key="3">
    <source>
        <dbReference type="Proteomes" id="UP000886744"/>
    </source>
</evidence>
<dbReference type="AlphaFoldDB" id="A0A9D1J6J9"/>
<reference evidence="2" key="2">
    <citation type="journal article" date="2021" name="PeerJ">
        <title>Extensive microbial diversity within the chicken gut microbiome revealed by metagenomics and culture.</title>
        <authorList>
            <person name="Gilroy R."/>
            <person name="Ravi A."/>
            <person name="Getino M."/>
            <person name="Pursley I."/>
            <person name="Horton D.L."/>
            <person name="Alikhan N.F."/>
            <person name="Baker D."/>
            <person name="Gharbi K."/>
            <person name="Hall N."/>
            <person name="Watson M."/>
            <person name="Adriaenssens E.M."/>
            <person name="Foster-Nyarko E."/>
            <person name="Jarju S."/>
            <person name="Secka A."/>
            <person name="Antonio M."/>
            <person name="Oren A."/>
            <person name="Chaudhuri R.R."/>
            <person name="La Ragione R."/>
            <person name="Hildebrand F."/>
            <person name="Pallen M.J."/>
        </authorList>
    </citation>
    <scope>NUCLEOTIDE SEQUENCE</scope>
    <source>
        <strain evidence="2">ChiHjej13B12-12457</strain>
    </source>
</reference>
<gene>
    <name evidence="2" type="ORF">IAC94_04270</name>
</gene>
<proteinExistence type="predicted"/>
<name>A0A9D1J6J9_9BACT</name>
<comment type="caution">
    <text evidence="2">The sequence shown here is derived from an EMBL/GenBank/DDBJ whole genome shotgun (WGS) entry which is preliminary data.</text>
</comment>
<evidence type="ECO:0000313" key="2">
    <source>
        <dbReference type="EMBL" id="HIR62722.1"/>
    </source>
</evidence>
<dbReference type="InterPro" id="IPR025348">
    <property type="entry name" value="DUF4252"/>
</dbReference>
<dbReference type="EMBL" id="DVHI01000056">
    <property type="protein sequence ID" value="HIR62722.1"/>
    <property type="molecule type" value="Genomic_DNA"/>
</dbReference>
<accession>A0A9D1J6J9</accession>
<organism evidence="2 3">
    <name type="scientific">Candidatus Coprenecus avistercoris</name>
    <dbReference type="NCBI Taxonomy" id="2840730"/>
    <lineage>
        <taxon>Bacteria</taxon>
        <taxon>Pseudomonadati</taxon>
        <taxon>Bacteroidota</taxon>
        <taxon>Bacteroidia</taxon>
        <taxon>Bacteroidales</taxon>
        <taxon>Rikenellaceae</taxon>
        <taxon>Rikenellaceae incertae sedis</taxon>
        <taxon>Candidatus Coprenecus</taxon>
    </lineage>
</organism>
<dbReference type="Pfam" id="PF14060">
    <property type="entry name" value="DUF4252"/>
    <property type="match status" value="1"/>
</dbReference>